<evidence type="ECO:0000256" key="6">
    <source>
        <dbReference type="ARBA" id="ARBA00023049"/>
    </source>
</evidence>
<dbReference type="EC" id="3.4.24.37" evidence="9"/>
<gene>
    <name evidence="9" type="primary">PRD1_7</name>
    <name evidence="9" type="ORF">IWW36_004446</name>
</gene>
<dbReference type="Gene3D" id="3.40.390.10">
    <property type="entry name" value="Collagenase (Catalytic Domain)"/>
    <property type="match status" value="1"/>
</dbReference>
<accession>A0A9W8I4Q9</accession>
<keyword evidence="5 7" id="KW-0862">Zinc</keyword>
<keyword evidence="10" id="KW-1185">Reference proteome</keyword>
<evidence type="ECO:0000259" key="8">
    <source>
        <dbReference type="Pfam" id="PF01432"/>
    </source>
</evidence>
<dbReference type="SUPFAM" id="SSF55486">
    <property type="entry name" value="Metalloproteases ('zincins'), catalytic domain"/>
    <property type="match status" value="1"/>
</dbReference>
<evidence type="ECO:0000256" key="1">
    <source>
        <dbReference type="ARBA" id="ARBA00006040"/>
    </source>
</evidence>
<keyword evidence="2 7" id="KW-0645">Protease</keyword>
<dbReference type="EMBL" id="JANBUW010000589">
    <property type="protein sequence ID" value="KAJ2846239.1"/>
    <property type="molecule type" value="Genomic_DNA"/>
</dbReference>
<dbReference type="InterPro" id="IPR001567">
    <property type="entry name" value="Pept_M3A_M3B_dom"/>
</dbReference>
<dbReference type="Pfam" id="PF01432">
    <property type="entry name" value="Peptidase_M3"/>
    <property type="match status" value="1"/>
</dbReference>
<dbReference type="InterPro" id="IPR045090">
    <property type="entry name" value="Pept_M3A_M3B"/>
</dbReference>
<evidence type="ECO:0000256" key="5">
    <source>
        <dbReference type="ARBA" id="ARBA00022833"/>
    </source>
</evidence>
<keyword evidence="4 7" id="KW-0378">Hydrolase</keyword>
<dbReference type="GO" id="GO:0004222">
    <property type="term" value="F:metalloendopeptidase activity"/>
    <property type="evidence" value="ECO:0007669"/>
    <property type="project" value="UniProtKB-EC"/>
</dbReference>
<dbReference type="Proteomes" id="UP001139887">
    <property type="component" value="Unassembled WGS sequence"/>
</dbReference>
<dbReference type="PANTHER" id="PTHR11804:SF84">
    <property type="entry name" value="SACCHAROLYSIN"/>
    <property type="match status" value="1"/>
</dbReference>
<dbReference type="GO" id="GO:0046872">
    <property type="term" value="F:metal ion binding"/>
    <property type="evidence" value="ECO:0007669"/>
    <property type="project" value="UniProtKB-UniRule"/>
</dbReference>
<evidence type="ECO:0000256" key="7">
    <source>
        <dbReference type="RuleBase" id="RU003435"/>
    </source>
</evidence>
<sequence>MSISASKIELDFNPAPEALLLKTSAVLNRESALLDTIVSENKPTFENTFARMFHEENFNEPDYLVTSAQLLDAEDQMLMKRMITGYKRMGVLVSIEQQKCLQAVEDRIAKITMEILHRTGRNNNHLLFTKEELSGLPEEFFKGRQSEKVGTIFKYVVSASGPDAASVMQFASMEYVRKSVYMASSPIDTKDMELLQETVDLRRDKAILLGYSSHAEYVFDDMAVGTPKDMLSFLMSLYHQLAPVAQHELGHLSKLKQAHMDSIGQTCSGFYEWDIAFYKRVALENARLPDMAGFNHYFPLSAVIKRMFAFIHSILGLKFKQIANANAWHEQVELYDVWDDKDDLYAGQLYLDLIARDNKYRGAATFPIKLGFERKDGTREHAAVALVANFHKPASGGPILLSHANLATLFHEMGHVLHILLSRTKWAAFNGIYVNRDFIECPSRMFEHLAWDKQVVKLVAEHYRTGDCIPDKVLCSLDVTKEQFIGIKYLREVTQAIYDLTVYSQSNKADVCEIYAQVEKDMALRNTGKVTAYNWHTVRGMIKGYDATLFVYIWGKAISADMLYSRIYPEGIFNQEVWDDYRRTILQPGGACVIMDKVTKFLKHNPQNEALFKLIGLY</sequence>
<dbReference type="PANTHER" id="PTHR11804">
    <property type="entry name" value="PROTEASE M3 THIMET OLIGOPEPTIDASE-RELATED"/>
    <property type="match status" value="1"/>
</dbReference>
<evidence type="ECO:0000256" key="4">
    <source>
        <dbReference type="ARBA" id="ARBA00022801"/>
    </source>
</evidence>
<keyword evidence="6 7" id="KW-0482">Metalloprotease</keyword>
<comment type="caution">
    <text evidence="9">The sequence shown here is derived from an EMBL/GenBank/DDBJ whole genome shotgun (WGS) entry which is preliminary data.</text>
</comment>
<evidence type="ECO:0000256" key="3">
    <source>
        <dbReference type="ARBA" id="ARBA00022723"/>
    </source>
</evidence>
<dbReference type="InterPro" id="IPR024079">
    <property type="entry name" value="MetalloPept_cat_dom_sf"/>
</dbReference>
<evidence type="ECO:0000313" key="10">
    <source>
        <dbReference type="Proteomes" id="UP001139887"/>
    </source>
</evidence>
<protein>
    <submittedName>
        <fullName evidence="9">Metalloendopeptidase</fullName>
        <ecNumber evidence="9">3.4.24.37</ecNumber>
    </submittedName>
</protein>
<feature type="domain" description="Peptidase M3A/M3B catalytic" evidence="8">
    <location>
        <begin position="171"/>
        <end position="613"/>
    </location>
</feature>
<reference evidence="9" key="1">
    <citation type="submission" date="2022-07" db="EMBL/GenBank/DDBJ databases">
        <title>Phylogenomic reconstructions and comparative analyses of Kickxellomycotina fungi.</title>
        <authorList>
            <person name="Reynolds N.K."/>
            <person name="Stajich J.E."/>
            <person name="Barry K."/>
            <person name="Grigoriev I.V."/>
            <person name="Crous P."/>
            <person name="Smith M.E."/>
        </authorList>
    </citation>
    <scope>NUCLEOTIDE SEQUENCE</scope>
    <source>
        <strain evidence="9">NRRL 1566</strain>
    </source>
</reference>
<keyword evidence="3 7" id="KW-0479">Metal-binding</keyword>
<dbReference type="GO" id="GO:0006518">
    <property type="term" value="P:peptide metabolic process"/>
    <property type="evidence" value="ECO:0007669"/>
    <property type="project" value="TreeGrafter"/>
</dbReference>
<proteinExistence type="inferred from homology"/>
<dbReference type="AlphaFoldDB" id="A0A9W8I4Q9"/>
<dbReference type="InterPro" id="IPR024077">
    <property type="entry name" value="Neurolysin/TOP_dom2"/>
</dbReference>
<comment type="similarity">
    <text evidence="1 7">Belongs to the peptidase M3 family.</text>
</comment>
<comment type="cofactor">
    <cofactor evidence="7">
        <name>Zn(2+)</name>
        <dbReference type="ChEBI" id="CHEBI:29105"/>
    </cofactor>
    <text evidence="7">Binds 1 zinc ion.</text>
</comment>
<dbReference type="GO" id="GO:0006508">
    <property type="term" value="P:proteolysis"/>
    <property type="evidence" value="ECO:0007669"/>
    <property type="project" value="UniProtKB-KW"/>
</dbReference>
<name>A0A9W8I4Q9_9FUNG</name>
<dbReference type="OrthoDB" id="534666at2759"/>
<organism evidence="9 10">
    <name type="scientific">Coemansia brasiliensis</name>
    <dbReference type="NCBI Taxonomy" id="2650707"/>
    <lineage>
        <taxon>Eukaryota</taxon>
        <taxon>Fungi</taxon>
        <taxon>Fungi incertae sedis</taxon>
        <taxon>Zoopagomycota</taxon>
        <taxon>Kickxellomycotina</taxon>
        <taxon>Kickxellomycetes</taxon>
        <taxon>Kickxellales</taxon>
        <taxon>Kickxellaceae</taxon>
        <taxon>Coemansia</taxon>
    </lineage>
</organism>
<dbReference type="Gene3D" id="1.10.1370.10">
    <property type="entry name" value="Neurolysin, domain 3"/>
    <property type="match status" value="1"/>
</dbReference>
<evidence type="ECO:0000256" key="2">
    <source>
        <dbReference type="ARBA" id="ARBA00022670"/>
    </source>
</evidence>
<evidence type="ECO:0000313" key="9">
    <source>
        <dbReference type="EMBL" id="KAJ2846239.1"/>
    </source>
</evidence>